<feature type="compositionally biased region" description="Low complexity" evidence="5">
    <location>
        <begin position="348"/>
        <end position="357"/>
    </location>
</feature>
<dbReference type="PANTHER" id="PTHR31465:SF8">
    <property type="entry name" value="DOMAIN PROTEIN, PUTATIVE (AFU_ORTHOLOGUE AFUA_6G14140)-RELATED"/>
    <property type="match status" value="1"/>
</dbReference>
<evidence type="ECO:0000256" key="3">
    <source>
        <dbReference type="ARBA" id="ARBA00022989"/>
    </source>
</evidence>
<keyword evidence="4 6" id="KW-0472">Membrane</keyword>
<dbReference type="EMBL" id="KL660733">
    <property type="protein sequence ID" value="KFA63645.1"/>
    <property type="molecule type" value="Genomic_DNA"/>
</dbReference>
<keyword evidence="3 6" id="KW-1133">Transmembrane helix</keyword>
<dbReference type="InParanoid" id="A0A084QI60"/>
<dbReference type="AlphaFoldDB" id="A0A084QI60"/>
<name>A0A084QI60_STAC4</name>
<feature type="transmembrane region" description="Helical" evidence="6">
    <location>
        <begin position="98"/>
        <end position="121"/>
    </location>
</feature>
<evidence type="ECO:0000256" key="6">
    <source>
        <dbReference type="SAM" id="Phobius"/>
    </source>
</evidence>
<feature type="transmembrane region" description="Helical" evidence="6">
    <location>
        <begin position="35"/>
        <end position="59"/>
    </location>
</feature>
<accession>A0A084QI60</accession>
<feature type="transmembrane region" description="Helical" evidence="6">
    <location>
        <begin position="142"/>
        <end position="167"/>
    </location>
</feature>
<gene>
    <name evidence="7" type="ORF">S40285_03140</name>
</gene>
<sequence>MSDSTGNPPEDGSSRFSECAEVSAYCPVEATVLGYFPNLGACIFYTIGFGALLIAAVYLSVRKRTWSYGGFITAGLILETAGYIGRALLHYNPWNSDAFQLQICAIIIGPTFICVSMYLTLKHVAIHLSPELSRIRPKWYPFIFLPADLTCLIVQAIGGGIAAAAGSSNLSLLEGGNNAIIAGIVLQVVVLFAFGVMAADYYFRVRKYFKTPEADPASLALWNDRKFRSFVYAVSGAYISILIRCIYRYVNKLILLNSLTCTHGIKLPPNTPKSPPFCSEPTRELTESVCRIIEMAGGWGNHIMQDEPSFLVLDSTLMLVATFLLTAFHPGIFFPQMSKANCAPAAEKNAAATPNETGESSNEGVKVEGA</sequence>
<feature type="transmembrane region" description="Helical" evidence="6">
    <location>
        <begin position="309"/>
        <end position="328"/>
    </location>
</feature>
<feature type="transmembrane region" description="Helical" evidence="6">
    <location>
        <begin position="66"/>
        <end position="86"/>
    </location>
</feature>
<evidence type="ECO:0000313" key="8">
    <source>
        <dbReference type="Proteomes" id="UP000028524"/>
    </source>
</evidence>
<dbReference type="Pfam" id="PF04479">
    <property type="entry name" value="RTA1"/>
    <property type="match status" value="2"/>
</dbReference>
<feature type="region of interest" description="Disordered" evidence="5">
    <location>
        <begin position="348"/>
        <end position="370"/>
    </location>
</feature>
<dbReference type="STRING" id="1283841.A0A084QI60"/>
<evidence type="ECO:0000256" key="1">
    <source>
        <dbReference type="ARBA" id="ARBA00004141"/>
    </source>
</evidence>
<feature type="transmembrane region" description="Helical" evidence="6">
    <location>
        <begin position="179"/>
        <end position="203"/>
    </location>
</feature>
<evidence type="ECO:0000313" key="7">
    <source>
        <dbReference type="EMBL" id="KFA63645.1"/>
    </source>
</evidence>
<dbReference type="GO" id="GO:0000324">
    <property type="term" value="C:fungal-type vacuole"/>
    <property type="evidence" value="ECO:0007669"/>
    <property type="project" value="TreeGrafter"/>
</dbReference>
<dbReference type="OrthoDB" id="3358017at2759"/>
<proteinExistence type="predicted"/>
<dbReference type="Proteomes" id="UP000028524">
    <property type="component" value="Unassembled WGS sequence"/>
</dbReference>
<reference evidence="7 8" key="1">
    <citation type="journal article" date="2014" name="BMC Genomics">
        <title>Comparative genome sequencing reveals chemotype-specific gene clusters in the toxigenic black mold Stachybotrys.</title>
        <authorList>
            <person name="Semeiks J."/>
            <person name="Borek D."/>
            <person name="Otwinowski Z."/>
            <person name="Grishin N.V."/>
        </authorList>
    </citation>
    <scope>NUCLEOTIDE SEQUENCE [LARGE SCALE GENOMIC DNA]</scope>
    <source>
        <strain evidence="7 8">IBT 40285</strain>
    </source>
</reference>
<protein>
    <submittedName>
        <fullName evidence="7">Uncharacterized protein</fullName>
    </submittedName>
</protein>
<keyword evidence="8" id="KW-1185">Reference proteome</keyword>
<evidence type="ECO:0000256" key="2">
    <source>
        <dbReference type="ARBA" id="ARBA00022692"/>
    </source>
</evidence>
<evidence type="ECO:0000256" key="4">
    <source>
        <dbReference type="ARBA" id="ARBA00023136"/>
    </source>
</evidence>
<comment type="subcellular location">
    <subcellularLocation>
        <location evidence="1">Membrane</location>
        <topology evidence="1">Multi-pass membrane protein</topology>
    </subcellularLocation>
</comment>
<feature type="transmembrane region" description="Helical" evidence="6">
    <location>
        <begin position="230"/>
        <end position="250"/>
    </location>
</feature>
<dbReference type="HOGENOM" id="CLU_033465_6_1_1"/>
<keyword evidence="2 6" id="KW-0812">Transmembrane</keyword>
<organism evidence="7 8">
    <name type="scientific">Stachybotrys chlorohalonatus (strain IBT 40285)</name>
    <dbReference type="NCBI Taxonomy" id="1283841"/>
    <lineage>
        <taxon>Eukaryota</taxon>
        <taxon>Fungi</taxon>
        <taxon>Dikarya</taxon>
        <taxon>Ascomycota</taxon>
        <taxon>Pezizomycotina</taxon>
        <taxon>Sordariomycetes</taxon>
        <taxon>Hypocreomycetidae</taxon>
        <taxon>Hypocreales</taxon>
        <taxon>Stachybotryaceae</taxon>
        <taxon>Stachybotrys</taxon>
    </lineage>
</organism>
<evidence type="ECO:0000256" key="5">
    <source>
        <dbReference type="SAM" id="MobiDB-lite"/>
    </source>
</evidence>
<dbReference type="OMA" id="LAPTFIC"/>
<dbReference type="InterPro" id="IPR007568">
    <property type="entry name" value="RTA1"/>
</dbReference>
<dbReference type="FunCoup" id="A0A084QI60">
    <property type="interactions" value="37"/>
</dbReference>
<dbReference type="GO" id="GO:0005886">
    <property type="term" value="C:plasma membrane"/>
    <property type="evidence" value="ECO:0007669"/>
    <property type="project" value="TreeGrafter"/>
</dbReference>
<dbReference type="PANTHER" id="PTHR31465">
    <property type="entry name" value="PROTEIN RTA1-RELATED"/>
    <property type="match status" value="1"/>
</dbReference>